<organism evidence="2 3">
    <name type="scientific">Enterocloster asparagiformis</name>
    <dbReference type="NCBI Taxonomy" id="333367"/>
    <lineage>
        <taxon>Bacteria</taxon>
        <taxon>Bacillati</taxon>
        <taxon>Bacillota</taxon>
        <taxon>Clostridia</taxon>
        <taxon>Lachnospirales</taxon>
        <taxon>Lachnospiraceae</taxon>
        <taxon>Enterocloster</taxon>
    </lineage>
</organism>
<evidence type="ECO:0000313" key="2">
    <source>
        <dbReference type="EMBL" id="RGX23722.1"/>
    </source>
</evidence>
<evidence type="ECO:0000313" key="3">
    <source>
        <dbReference type="Proteomes" id="UP000283880"/>
    </source>
</evidence>
<feature type="transmembrane region" description="Helical" evidence="1">
    <location>
        <begin position="20"/>
        <end position="40"/>
    </location>
</feature>
<protein>
    <submittedName>
        <fullName evidence="2">Preprotein translocase subunit SecD</fullName>
    </submittedName>
</protein>
<dbReference type="EMBL" id="QSBM01000024">
    <property type="protein sequence ID" value="RGX23722.1"/>
    <property type="molecule type" value="Genomic_DNA"/>
</dbReference>
<dbReference type="Proteomes" id="UP000283880">
    <property type="component" value="Unassembled WGS sequence"/>
</dbReference>
<dbReference type="AlphaFoldDB" id="A0A413F8I8"/>
<keyword evidence="1" id="KW-0812">Transmembrane</keyword>
<feature type="transmembrane region" description="Helical" evidence="1">
    <location>
        <begin position="52"/>
        <end position="72"/>
    </location>
</feature>
<comment type="caution">
    <text evidence="2">The sequence shown here is derived from an EMBL/GenBank/DDBJ whole genome shotgun (WGS) entry which is preliminary data.</text>
</comment>
<sequence length="76" mass="8513">MDQENNIKYKGELFLKKGEIFSIILFLIMGIALIVCSVNPPKILVFLNGNAWRVGSAIIGAFFLIAGLSNMFHRKK</sequence>
<proteinExistence type="predicted"/>
<gene>
    <name evidence="2" type="ORF">DWV29_24515</name>
</gene>
<evidence type="ECO:0000256" key="1">
    <source>
        <dbReference type="SAM" id="Phobius"/>
    </source>
</evidence>
<accession>A0A413F8I8</accession>
<keyword evidence="1" id="KW-1133">Transmembrane helix</keyword>
<keyword evidence="1" id="KW-0472">Membrane</keyword>
<reference evidence="2 3" key="1">
    <citation type="submission" date="2018-08" db="EMBL/GenBank/DDBJ databases">
        <title>A genome reference for cultivated species of the human gut microbiota.</title>
        <authorList>
            <person name="Zou Y."/>
            <person name="Xue W."/>
            <person name="Luo G."/>
        </authorList>
    </citation>
    <scope>NUCLEOTIDE SEQUENCE [LARGE SCALE GENOMIC DNA]</scope>
    <source>
        <strain evidence="2 3">AF04-15</strain>
    </source>
</reference>
<dbReference type="RefSeq" id="WP_007705996.1">
    <property type="nucleotide sequence ID" value="NZ_BAABXR010000003.1"/>
</dbReference>
<name>A0A413F8I8_9FIRM</name>